<evidence type="ECO:0000256" key="6">
    <source>
        <dbReference type="ARBA" id="ARBA00022449"/>
    </source>
</evidence>
<feature type="transmembrane region" description="Helical" evidence="13">
    <location>
        <begin position="97"/>
        <end position="118"/>
    </location>
</feature>
<keyword evidence="5" id="KW-0813">Transport</keyword>
<evidence type="ECO:0000256" key="7">
    <source>
        <dbReference type="ARBA" id="ARBA00022475"/>
    </source>
</evidence>
<dbReference type="InterPro" id="IPR050222">
    <property type="entry name" value="MATE_MdtK"/>
</dbReference>
<reference evidence="15" key="1">
    <citation type="submission" date="2016-10" db="EMBL/GenBank/DDBJ databases">
        <authorList>
            <person name="Varghese N."/>
            <person name="Submissions S."/>
        </authorList>
    </citation>
    <scope>NUCLEOTIDE SEQUENCE [LARGE SCALE GENOMIC DNA]</scope>
    <source>
        <strain evidence="15">DSM 13577</strain>
    </source>
</reference>
<sequence length="461" mass="49774">MELARGGVEVKRRKRVLNLAWPAILEMFMSTLVQFVDTAMVGQLGAVAISAVSLNTSPMWFITGIFTGVSVGATALVARYIGANQLVEANNAAKQSLILGAIMSTVIMILTLAFGQYVPKFMGAEPEVLPYAAMYLKILGTTFILHFISFIATGVLRGAGDTKTPMRINVLANIVNIIGNFFLIFPTRELIIGNTVITIWGADLGVIGAAVSTAFSRGLAGIIVLYILFFGKLTVKLKKEKWFLDRDMLGKILKIGAPAAMERVVMSSGQILFTRVVAKLGTTILAAHHLAIVAESISYMPGFGFSMAATTLVGQGLGANKPDDAHKCGMETLKIAAIVMTFMGVVFFFFPHYLLRIFSNDHEVIAYGSSALKIVAFSQPFFASAMVLSGALRGAGDTVWPLLFAIIGMWVVRLSLAYILVLGFNLGLIGAWIAMAVDLGVRGTMMYIRFNNGKWKNISIT</sequence>
<dbReference type="OrthoDB" id="62420at2"/>
<dbReference type="GO" id="GO:0006811">
    <property type="term" value="P:monoatomic ion transport"/>
    <property type="evidence" value="ECO:0007669"/>
    <property type="project" value="UniProtKB-KW"/>
</dbReference>
<dbReference type="Pfam" id="PF01554">
    <property type="entry name" value="MatE"/>
    <property type="match status" value="2"/>
</dbReference>
<evidence type="ECO:0000256" key="1">
    <source>
        <dbReference type="ARBA" id="ARBA00003408"/>
    </source>
</evidence>
<keyword evidence="10" id="KW-0406">Ion transport</keyword>
<keyword evidence="8 13" id="KW-0812">Transmembrane</keyword>
<evidence type="ECO:0000313" key="14">
    <source>
        <dbReference type="EMBL" id="SES93012.1"/>
    </source>
</evidence>
<evidence type="ECO:0000256" key="2">
    <source>
        <dbReference type="ARBA" id="ARBA00004651"/>
    </source>
</evidence>
<keyword evidence="15" id="KW-1185">Reference proteome</keyword>
<feature type="transmembrane region" description="Helical" evidence="13">
    <location>
        <begin position="59"/>
        <end position="77"/>
    </location>
</feature>
<feature type="transmembrane region" description="Helical" evidence="13">
    <location>
        <begin position="206"/>
        <end position="229"/>
    </location>
</feature>
<gene>
    <name evidence="14" type="ORF">SAMN03080614_102113</name>
</gene>
<dbReference type="AlphaFoldDB" id="A0A1I0AFF6"/>
<keyword evidence="7" id="KW-1003">Cell membrane</keyword>
<name>A0A1I0AFF6_9FIRM</name>
<keyword evidence="9 13" id="KW-1133">Transmembrane helix</keyword>
<evidence type="ECO:0000256" key="8">
    <source>
        <dbReference type="ARBA" id="ARBA00022692"/>
    </source>
</evidence>
<dbReference type="Proteomes" id="UP000243819">
    <property type="component" value="Unassembled WGS sequence"/>
</dbReference>
<dbReference type="RefSeq" id="WP_091350534.1">
    <property type="nucleotide sequence ID" value="NZ_FOIF01000021.1"/>
</dbReference>
<dbReference type="STRING" id="1120990.SAMN03080614_102113"/>
<evidence type="ECO:0000256" key="4">
    <source>
        <dbReference type="ARBA" id="ARBA00020268"/>
    </source>
</evidence>
<evidence type="ECO:0000256" key="9">
    <source>
        <dbReference type="ARBA" id="ARBA00022989"/>
    </source>
</evidence>
<evidence type="ECO:0000256" key="11">
    <source>
        <dbReference type="ARBA" id="ARBA00023136"/>
    </source>
</evidence>
<accession>A0A1I0AFF6</accession>
<dbReference type="InterPro" id="IPR048279">
    <property type="entry name" value="MdtK-like"/>
</dbReference>
<organism evidence="14 15">
    <name type="scientific">Anaerobranca gottschalkii DSM 13577</name>
    <dbReference type="NCBI Taxonomy" id="1120990"/>
    <lineage>
        <taxon>Bacteria</taxon>
        <taxon>Bacillati</taxon>
        <taxon>Bacillota</taxon>
        <taxon>Clostridia</taxon>
        <taxon>Eubacteriales</taxon>
        <taxon>Proteinivoracaceae</taxon>
        <taxon>Anaerobranca</taxon>
    </lineage>
</organism>
<evidence type="ECO:0000256" key="10">
    <source>
        <dbReference type="ARBA" id="ARBA00023065"/>
    </source>
</evidence>
<dbReference type="NCBIfam" id="TIGR00797">
    <property type="entry name" value="matE"/>
    <property type="match status" value="1"/>
</dbReference>
<feature type="transmembrane region" description="Helical" evidence="13">
    <location>
        <begin position="138"/>
        <end position="156"/>
    </location>
</feature>
<dbReference type="CDD" id="cd13137">
    <property type="entry name" value="MATE_NorM_like"/>
    <property type="match status" value="1"/>
</dbReference>
<evidence type="ECO:0000256" key="13">
    <source>
        <dbReference type="SAM" id="Phobius"/>
    </source>
</evidence>
<dbReference type="GO" id="GO:0042910">
    <property type="term" value="F:xenobiotic transmembrane transporter activity"/>
    <property type="evidence" value="ECO:0007669"/>
    <property type="project" value="InterPro"/>
</dbReference>
<dbReference type="GO" id="GO:0015297">
    <property type="term" value="F:antiporter activity"/>
    <property type="evidence" value="ECO:0007669"/>
    <property type="project" value="UniProtKB-KW"/>
</dbReference>
<feature type="transmembrane region" description="Helical" evidence="13">
    <location>
        <begin position="335"/>
        <end position="354"/>
    </location>
</feature>
<comment type="similarity">
    <text evidence="3">Belongs to the multi antimicrobial extrusion (MATE) (TC 2.A.66.1) family.</text>
</comment>
<comment type="function">
    <text evidence="1">Multidrug efflux pump.</text>
</comment>
<evidence type="ECO:0000313" key="15">
    <source>
        <dbReference type="Proteomes" id="UP000243819"/>
    </source>
</evidence>
<evidence type="ECO:0000256" key="5">
    <source>
        <dbReference type="ARBA" id="ARBA00022448"/>
    </source>
</evidence>
<protein>
    <recommendedName>
        <fullName evidence="4">Probable multidrug resistance protein NorM</fullName>
    </recommendedName>
    <alternativeName>
        <fullName evidence="12">Multidrug-efflux transporter</fullName>
    </alternativeName>
</protein>
<evidence type="ECO:0000256" key="3">
    <source>
        <dbReference type="ARBA" id="ARBA00010199"/>
    </source>
</evidence>
<dbReference type="GO" id="GO:0005886">
    <property type="term" value="C:plasma membrane"/>
    <property type="evidence" value="ECO:0007669"/>
    <property type="project" value="UniProtKB-SubCell"/>
</dbReference>
<dbReference type="PANTHER" id="PTHR43298">
    <property type="entry name" value="MULTIDRUG RESISTANCE PROTEIN NORM-RELATED"/>
    <property type="match status" value="1"/>
</dbReference>
<comment type="subcellular location">
    <subcellularLocation>
        <location evidence="2">Cell membrane</location>
        <topology evidence="2">Multi-pass membrane protein</topology>
    </subcellularLocation>
</comment>
<dbReference type="EMBL" id="FOIF01000021">
    <property type="protein sequence ID" value="SES93012.1"/>
    <property type="molecule type" value="Genomic_DNA"/>
</dbReference>
<dbReference type="InterPro" id="IPR002528">
    <property type="entry name" value="MATE_fam"/>
</dbReference>
<feature type="transmembrane region" description="Helical" evidence="13">
    <location>
        <begin position="168"/>
        <end position="186"/>
    </location>
</feature>
<feature type="transmembrane region" description="Helical" evidence="13">
    <location>
        <begin position="16"/>
        <end position="36"/>
    </location>
</feature>
<evidence type="ECO:0000256" key="12">
    <source>
        <dbReference type="ARBA" id="ARBA00031636"/>
    </source>
</evidence>
<dbReference type="PANTHER" id="PTHR43298:SF2">
    <property type="entry name" value="FMN_FAD EXPORTER YEEO-RELATED"/>
    <property type="match status" value="1"/>
</dbReference>
<dbReference type="PIRSF" id="PIRSF006603">
    <property type="entry name" value="DinF"/>
    <property type="match status" value="1"/>
</dbReference>
<keyword evidence="11 13" id="KW-0472">Membrane</keyword>
<proteinExistence type="inferred from homology"/>
<keyword evidence="6" id="KW-0050">Antiport</keyword>